<dbReference type="SUPFAM" id="SSF56935">
    <property type="entry name" value="Porins"/>
    <property type="match status" value="1"/>
</dbReference>
<accession>A0AAX2GZ30</accession>
<protein>
    <submittedName>
        <fullName evidence="1">Outer membrane cobalamin receptor protein</fullName>
    </submittedName>
</protein>
<dbReference type="InterPro" id="IPR025737">
    <property type="entry name" value="FApF"/>
</dbReference>
<keyword evidence="1" id="KW-0675">Receptor</keyword>
<evidence type="ECO:0000313" key="2">
    <source>
        <dbReference type="Proteomes" id="UP000215539"/>
    </source>
</evidence>
<name>A0AAX2GZ30_9FLAO</name>
<dbReference type="InterPro" id="IPR037066">
    <property type="entry name" value="Plug_dom_sf"/>
</dbReference>
<dbReference type="Proteomes" id="UP000215539">
    <property type="component" value="Chromosome 1"/>
</dbReference>
<gene>
    <name evidence="1" type="ORF">SAMEA44541418_01629</name>
</gene>
<evidence type="ECO:0000313" key="1">
    <source>
        <dbReference type="EMBL" id="SNV12840.1"/>
    </source>
</evidence>
<dbReference type="EMBL" id="LT906449">
    <property type="protein sequence ID" value="SNV12840.1"/>
    <property type="molecule type" value="Genomic_DNA"/>
</dbReference>
<dbReference type="Gene3D" id="2.170.130.10">
    <property type="entry name" value="TonB-dependent receptor, plug domain"/>
    <property type="match status" value="1"/>
</dbReference>
<dbReference type="Pfam" id="PF13557">
    <property type="entry name" value="Phenol_MetA_deg"/>
    <property type="match status" value="1"/>
</dbReference>
<dbReference type="AlphaFoldDB" id="A0AAX2GZ30"/>
<reference evidence="1 2" key="1">
    <citation type="submission" date="2017-06" db="EMBL/GenBank/DDBJ databases">
        <authorList>
            <consortium name="Pathogen Informatics"/>
        </authorList>
    </citation>
    <scope>NUCLEOTIDE SEQUENCE [LARGE SCALE GENOMIC DNA]</scope>
    <source>
        <strain evidence="1 2">NCTC12947</strain>
    </source>
</reference>
<dbReference type="RefSeq" id="WP_082752949.1">
    <property type="nucleotide sequence ID" value="NZ_CP014227.1"/>
</dbReference>
<organism evidence="1 2">
    <name type="scientific">Capnocytophaga haemolytica</name>
    <dbReference type="NCBI Taxonomy" id="45243"/>
    <lineage>
        <taxon>Bacteria</taxon>
        <taxon>Pseudomonadati</taxon>
        <taxon>Bacteroidota</taxon>
        <taxon>Flavobacteriia</taxon>
        <taxon>Flavobacteriales</taxon>
        <taxon>Flavobacteriaceae</taxon>
        <taxon>Capnocytophaga</taxon>
    </lineage>
</organism>
<sequence>MKRIFLIIVLLSFSLGWSVELPPPPNPSLSLPCPPLLVIDGVPYDTCEGEYKGKNFEEILLMLNIENEDIIGLNVYNGSTAIALYGNAAVNGVIILTTKRANPINTDRPDQSEGTYVMHKGSFQIENGVQLGKESAENDLMLRYGLGSGTEVRLEGDFNLRERPLLEELTLSAKKRLFKGKGRLPEITLVGYAEYEEGMGGADRQYMLDACLAFANDLPVGFGLAYNIGSVDYFKALKATFEVNYSPMWRVAFFGEYFGQYTSTDKPAHGLDFGVQYLITRKCQVDAVWGRNIYSNEANGFVAVGFSYRFGEW</sequence>
<proteinExistence type="predicted"/>